<evidence type="ECO:0000256" key="1">
    <source>
        <dbReference type="SAM" id="MobiDB-lite"/>
    </source>
</evidence>
<evidence type="ECO:0000259" key="2">
    <source>
        <dbReference type="PROSITE" id="PS51393"/>
    </source>
</evidence>
<dbReference type="InterPro" id="IPR013819">
    <property type="entry name" value="LipOase_C"/>
</dbReference>
<feature type="compositionally biased region" description="Low complexity" evidence="1">
    <location>
        <begin position="20"/>
        <end position="38"/>
    </location>
</feature>
<protein>
    <recommendedName>
        <fullName evidence="2">Lipoxygenase domain-containing protein</fullName>
    </recommendedName>
</protein>
<dbReference type="STRING" id="246197.MXAN_3492"/>
<dbReference type="GO" id="GO:0016702">
    <property type="term" value="F:oxidoreductase activity, acting on single donors with incorporation of molecular oxygen, incorporation of two atoms of oxygen"/>
    <property type="evidence" value="ECO:0007669"/>
    <property type="project" value="InterPro"/>
</dbReference>
<name>Q1D6N6_MYXXD</name>
<proteinExistence type="predicted"/>
<dbReference type="KEGG" id="mxa:MXAN_3492"/>
<dbReference type="Gene3D" id="1.20.245.10">
    <property type="entry name" value="Lipoxygenase-1, Domain 5"/>
    <property type="match status" value="1"/>
</dbReference>
<feature type="domain" description="Lipoxygenase" evidence="2">
    <location>
        <begin position="1"/>
        <end position="137"/>
    </location>
</feature>
<dbReference type="EMBL" id="CP000113">
    <property type="protein sequence ID" value="ABF91160.1"/>
    <property type="molecule type" value="Genomic_DNA"/>
</dbReference>
<reference evidence="3 4" key="1">
    <citation type="journal article" date="2006" name="Proc. Natl. Acad. Sci. U.S.A.">
        <title>Evolution of sensory complexity recorded in a myxobacterial genome.</title>
        <authorList>
            <person name="Goldman B.S."/>
            <person name="Nierman W.C."/>
            <person name="Kaiser D."/>
            <person name="Slater S.C."/>
            <person name="Durkin A.S."/>
            <person name="Eisen J.A."/>
            <person name="Ronning C.M."/>
            <person name="Barbazuk W.B."/>
            <person name="Blanchard M."/>
            <person name="Field C."/>
            <person name="Halling C."/>
            <person name="Hinkle G."/>
            <person name="Iartchuk O."/>
            <person name="Kim H.S."/>
            <person name="Mackenzie C."/>
            <person name="Madupu R."/>
            <person name="Miller N."/>
            <person name="Shvartsbeyn A."/>
            <person name="Sullivan S.A."/>
            <person name="Vaudin M."/>
            <person name="Wiegand R."/>
            <person name="Kaplan H.B."/>
        </authorList>
    </citation>
    <scope>NUCLEOTIDE SEQUENCE [LARGE SCALE GENOMIC DNA]</scope>
    <source>
        <strain evidence="4">DK1622</strain>
    </source>
</reference>
<dbReference type="EnsemblBacteria" id="ABF91160">
    <property type="protein sequence ID" value="ABF91160"/>
    <property type="gene ID" value="MXAN_3492"/>
</dbReference>
<dbReference type="SUPFAM" id="SSF48484">
    <property type="entry name" value="Lipoxigenase"/>
    <property type="match status" value="1"/>
</dbReference>
<dbReference type="AlphaFoldDB" id="Q1D6N6"/>
<dbReference type="InterPro" id="IPR036226">
    <property type="entry name" value="LipOase_C_sf"/>
</dbReference>
<accession>Q1D6N6</accession>
<evidence type="ECO:0000313" key="3">
    <source>
        <dbReference type="EMBL" id="ABF91160.1"/>
    </source>
</evidence>
<sequence length="137" mass="15065">MSSRDYCAASCEAERHAGGNSNASSTSSFPHSTTSTASRAQRFPTSVKTRPQLTELMTMFVWQFSVQHTVVNEEAYNHAAFAPNASTRMYAPPAGKPSSKWSPADVIACMPSQTRNYPDLRDMNIRARRPPGLIPVQ</sequence>
<evidence type="ECO:0000313" key="4">
    <source>
        <dbReference type="Proteomes" id="UP000002402"/>
    </source>
</evidence>
<dbReference type="GO" id="GO:0046872">
    <property type="term" value="F:metal ion binding"/>
    <property type="evidence" value="ECO:0007669"/>
    <property type="project" value="InterPro"/>
</dbReference>
<dbReference type="Proteomes" id="UP000002402">
    <property type="component" value="Chromosome"/>
</dbReference>
<dbReference type="HOGENOM" id="CLU_1863024_0_0_7"/>
<keyword evidence="4" id="KW-1185">Reference proteome</keyword>
<dbReference type="PROSITE" id="PS51393">
    <property type="entry name" value="LIPOXYGENASE_3"/>
    <property type="match status" value="1"/>
</dbReference>
<organism evidence="3 4">
    <name type="scientific">Myxococcus xanthus (strain DK1622)</name>
    <dbReference type="NCBI Taxonomy" id="246197"/>
    <lineage>
        <taxon>Bacteria</taxon>
        <taxon>Pseudomonadati</taxon>
        <taxon>Myxococcota</taxon>
        <taxon>Myxococcia</taxon>
        <taxon>Myxococcales</taxon>
        <taxon>Cystobacterineae</taxon>
        <taxon>Myxococcaceae</taxon>
        <taxon>Myxococcus</taxon>
    </lineage>
</organism>
<gene>
    <name evidence="3" type="ordered locus">MXAN_3492</name>
</gene>
<feature type="region of interest" description="Disordered" evidence="1">
    <location>
        <begin position="13"/>
        <end position="46"/>
    </location>
</feature>